<reference evidence="1" key="1">
    <citation type="journal article" date="2015" name="Nature">
        <title>Complex archaea that bridge the gap between prokaryotes and eukaryotes.</title>
        <authorList>
            <person name="Spang A."/>
            <person name="Saw J.H."/>
            <person name="Jorgensen S.L."/>
            <person name="Zaremba-Niedzwiedzka K."/>
            <person name="Martijn J."/>
            <person name="Lind A.E."/>
            <person name="van Eijk R."/>
            <person name="Schleper C."/>
            <person name="Guy L."/>
            <person name="Ettema T.J."/>
        </authorList>
    </citation>
    <scope>NUCLEOTIDE SEQUENCE</scope>
</reference>
<organism evidence="1">
    <name type="scientific">marine sediment metagenome</name>
    <dbReference type="NCBI Taxonomy" id="412755"/>
    <lineage>
        <taxon>unclassified sequences</taxon>
        <taxon>metagenomes</taxon>
        <taxon>ecological metagenomes</taxon>
    </lineage>
</organism>
<name>A0A0F9Q1Z2_9ZZZZ</name>
<dbReference type="AlphaFoldDB" id="A0A0F9Q1Z2"/>
<evidence type="ECO:0000313" key="1">
    <source>
        <dbReference type="EMBL" id="KKN37930.1"/>
    </source>
</evidence>
<sequence length="66" mass="7739">MISLSKHFFINYLLFEFGIHSVVLNDTNVYKGIYLKVTCKILNPNFNLSVMELLRVERKIEINAHP</sequence>
<proteinExistence type="predicted"/>
<comment type="caution">
    <text evidence="1">The sequence shown here is derived from an EMBL/GenBank/DDBJ whole genome shotgun (WGS) entry which is preliminary data.</text>
</comment>
<dbReference type="EMBL" id="LAZR01001861">
    <property type="protein sequence ID" value="KKN37930.1"/>
    <property type="molecule type" value="Genomic_DNA"/>
</dbReference>
<protein>
    <submittedName>
        <fullName evidence="1">Uncharacterized protein</fullName>
    </submittedName>
</protein>
<accession>A0A0F9Q1Z2</accession>
<gene>
    <name evidence="1" type="ORF">LCGC14_0758520</name>
</gene>